<dbReference type="PANTHER" id="PTHR12526:SF634">
    <property type="entry name" value="BLL3361 PROTEIN"/>
    <property type="match status" value="1"/>
</dbReference>
<dbReference type="Proteomes" id="UP001139089">
    <property type="component" value="Unassembled WGS sequence"/>
</dbReference>
<dbReference type="InterPro" id="IPR017853">
    <property type="entry name" value="GH"/>
</dbReference>
<protein>
    <submittedName>
        <fullName evidence="3">Glycosyltransferase</fullName>
        <ecNumber evidence="3">2.4.-.-</ecNumber>
    </submittedName>
</protein>
<evidence type="ECO:0000313" key="4">
    <source>
        <dbReference type="Proteomes" id="UP001139089"/>
    </source>
</evidence>
<organism evidence="3 4">
    <name type="scientific">Rhizobium quercicola</name>
    <dbReference type="NCBI Taxonomy" id="2901226"/>
    <lineage>
        <taxon>Bacteria</taxon>
        <taxon>Pseudomonadati</taxon>
        <taxon>Pseudomonadota</taxon>
        <taxon>Alphaproteobacteria</taxon>
        <taxon>Hyphomicrobiales</taxon>
        <taxon>Rhizobiaceae</taxon>
        <taxon>Rhizobium/Agrobacterium group</taxon>
        <taxon>Rhizobium</taxon>
    </lineage>
</organism>
<dbReference type="EMBL" id="JAJOZR010000020">
    <property type="protein sequence ID" value="MCD7111763.1"/>
    <property type="molecule type" value="Genomic_DNA"/>
</dbReference>
<evidence type="ECO:0000259" key="2">
    <source>
        <dbReference type="Pfam" id="PF00534"/>
    </source>
</evidence>
<keyword evidence="3" id="KW-0328">Glycosyltransferase</keyword>
<keyword evidence="3" id="KW-0808">Transferase</keyword>
<dbReference type="SUPFAM" id="SSF53756">
    <property type="entry name" value="UDP-Glycosyltransferase/glycogen phosphorylase"/>
    <property type="match status" value="1"/>
</dbReference>
<dbReference type="InterPro" id="IPR001296">
    <property type="entry name" value="Glyco_trans_1"/>
</dbReference>
<dbReference type="CDD" id="cd03801">
    <property type="entry name" value="GT4_PimA-like"/>
    <property type="match status" value="1"/>
</dbReference>
<dbReference type="EC" id="2.4.-.-" evidence="3"/>
<dbReference type="SUPFAM" id="SSF51445">
    <property type="entry name" value="(Trans)glycosidases"/>
    <property type="match status" value="1"/>
</dbReference>
<keyword evidence="4" id="KW-1185">Reference proteome</keyword>
<dbReference type="Gene3D" id="3.20.20.80">
    <property type="entry name" value="Glycosidases"/>
    <property type="match status" value="1"/>
</dbReference>
<evidence type="ECO:0000256" key="1">
    <source>
        <dbReference type="SAM" id="MobiDB-lite"/>
    </source>
</evidence>
<dbReference type="AlphaFoldDB" id="A0A9X1T9D1"/>
<dbReference type="GO" id="GO:0016757">
    <property type="term" value="F:glycosyltransferase activity"/>
    <property type="evidence" value="ECO:0007669"/>
    <property type="project" value="UniProtKB-KW"/>
</dbReference>
<dbReference type="Pfam" id="PF00534">
    <property type="entry name" value="Glycos_transf_1"/>
    <property type="match status" value="1"/>
</dbReference>
<feature type="region of interest" description="Disordered" evidence="1">
    <location>
        <begin position="753"/>
        <end position="775"/>
    </location>
</feature>
<sequence length="775" mass="85812">MMQTAQDNQPIRILFVFAWLVVGGEETEVRLLAKALDPARFRIDVVACFRKPGMPEQTHEQLRECGVSVDTAPYAMSFEDTVSYLAGKVPGYDIVVSCQNVADIYPALERLHLRPPLIEHGGLVSEALAGPKHLTTRYVGVCRSIRDAAAARMPGREADAIEIPSMVDLSAFDPSKRAAMRAKLGFSERHIVVGWVGRLDPKKNVEQVIEAAALLKAEDDDARFVIVGGPDAFMPDYAVALRQRAAALGLSEVLQFLGDRKEIADLLQAFDIFVWLSRGEGMPHVIAEAGAAGLPVIATPDNGALQQIEDGITGLVVPYDDPASVAAAAHRLIADPRLRKTLGMALRDKVARLYAVDAVVPQWERLFEEVLATRVPRGPTGLFRSFVQGGFECSTHRLRPTPEEPLGPRLDMIDDIAHDIHAERDYRQLRGHGIRTVRDGFRWHRIERNDAFDWSSVRPMLQAAARSGTQVIWDVLHYGWPDDIDIWTPHFVDRFARFAGACARIVREETDAIPFYCPVNEISFFSWGAGDAGYLNPFAHGRGFELKVQLARAAIAGMDAIRAVDPRARFVHCDPVINVITDPSRPWEAQVAEGHRQSQFQGWDLISGRMWPQIGGAEHYLDVIGVNYYFNNQWIHGGPPIDIGHPLYKPLRTILIETYARYGKPMMIAETGIEDDRRAAWFTYVAREALAAMRAGVPLEGLCLYPIVNHAGWDDKRPCQNGLLSAAVTTEGRRVHAPLAAAIATFLREDSAGLQGGAETDSGEGTEQRERALRA</sequence>
<feature type="domain" description="Glycosyl transferase family 1" evidence="2">
    <location>
        <begin position="178"/>
        <end position="343"/>
    </location>
</feature>
<dbReference type="PANTHER" id="PTHR12526">
    <property type="entry name" value="GLYCOSYLTRANSFERASE"/>
    <property type="match status" value="1"/>
</dbReference>
<feature type="compositionally biased region" description="Basic and acidic residues" evidence="1">
    <location>
        <begin position="766"/>
        <end position="775"/>
    </location>
</feature>
<proteinExistence type="predicted"/>
<gene>
    <name evidence="3" type="ORF">LRX75_22300</name>
</gene>
<accession>A0A9X1T9D1</accession>
<dbReference type="RefSeq" id="WP_231816785.1">
    <property type="nucleotide sequence ID" value="NZ_JAJOZR010000020.1"/>
</dbReference>
<reference evidence="3" key="1">
    <citation type="submission" date="2021-12" db="EMBL/GenBank/DDBJ databases">
        <authorList>
            <person name="Li Y."/>
        </authorList>
    </citation>
    <scope>NUCLEOTIDE SEQUENCE</scope>
    <source>
        <strain evidence="3">DKSPLA3</strain>
    </source>
</reference>
<dbReference type="Gene3D" id="3.40.50.2000">
    <property type="entry name" value="Glycogen Phosphorylase B"/>
    <property type="match status" value="2"/>
</dbReference>
<name>A0A9X1T9D1_9HYPH</name>
<evidence type="ECO:0000313" key="3">
    <source>
        <dbReference type="EMBL" id="MCD7111763.1"/>
    </source>
</evidence>
<comment type="caution">
    <text evidence="3">The sequence shown here is derived from an EMBL/GenBank/DDBJ whole genome shotgun (WGS) entry which is preliminary data.</text>
</comment>